<dbReference type="InterPro" id="IPR035426">
    <property type="entry name" value="Gemin2/Brr1"/>
</dbReference>
<proteinExistence type="predicted"/>
<dbReference type="AlphaFoldDB" id="A0A2V1D8U3"/>
<accession>A0A2V1D8U3</accession>
<reference evidence="2 3" key="1">
    <citation type="journal article" date="2018" name="Sci. Rep.">
        <title>Comparative genomics provides insights into the lifestyle and reveals functional heterogeneity of dark septate endophytic fungi.</title>
        <authorList>
            <person name="Knapp D.G."/>
            <person name="Nemeth J.B."/>
            <person name="Barry K."/>
            <person name="Hainaut M."/>
            <person name="Henrissat B."/>
            <person name="Johnson J."/>
            <person name="Kuo A."/>
            <person name="Lim J.H.P."/>
            <person name="Lipzen A."/>
            <person name="Nolan M."/>
            <person name="Ohm R.A."/>
            <person name="Tamas L."/>
            <person name="Grigoriev I.V."/>
            <person name="Spatafora J.W."/>
            <person name="Nagy L.G."/>
            <person name="Kovacs G.M."/>
        </authorList>
    </citation>
    <scope>NUCLEOTIDE SEQUENCE [LARGE SCALE GENOMIC DNA]</scope>
    <source>
        <strain evidence="2 3">DSE2036</strain>
    </source>
</reference>
<feature type="region of interest" description="Disordered" evidence="1">
    <location>
        <begin position="373"/>
        <end position="404"/>
    </location>
</feature>
<feature type="compositionally biased region" description="Acidic residues" evidence="1">
    <location>
        <begin position="436"/>
        <end position="447"/>
    </location>
</feature>
<evidence type="ECO:0000313" key="3">
    <source>
        <dbReference type="Proteomes" id="UP000244855"/>
    </source>
</evidence>
<protein>
    <submittedName>
        <fullName evidence="2">Uncharacterized protein</fullName>
    </submittedName>
</protein>
<dbReference type="Proteomes" id="UP000244855">
    <property type="component" value="Unassembled WGS sequence"/>
</dbReference>
<sequence>MSRPGVNMAVTSDGAAYNKLRRPDMFASPTQSPGESSKRKHDGSEIYDERPYEKRIKNTTNFQNSLSADPRRISRPIRENGMQTMFPGLDGEEDIEDETMQEALAYLRSVRSEASTIPPLLVAEPESNEDEEDRTMYNDGRGDHRACYVDGTWVSVDDPGYSDDEGSYSSEDIDPQDGYYKSLLARYKKLQNQLVNSDPQELAALIHANPEKYAKIKMPSRRDGWLHTFENEYPTPMFARGISESNLFGALEFFGESLSHSDTISRQKSCWIWTLLARVGDRGTLDYTKIGRIRELGRRAGQFGVWLREGDQDNSSDESENGEVEEWVVDGAGTDGEEGEFSEAVNGQNHITETSKPAEPDAPLHVSKTEIGLQVDGADDGDAADAASDDEGEIQEEPDHDEVSDLEAARASLLAQLGDRLVQPSGTLPPNAPSDNDMEDDDSESDPVDLNTRVTIDMILTVVAECYGQKDLLGYREAW</sequence>
<dbReference type="Pfam" id="PF04938">
    <property type="entry name" value="SIP1"/>
    <property type="match status" value="1"/>
</dbReference>
<evidence type="ECO:0000256" key="1">
    <source>
        <dbReference type="SAM" id="MobiDB-lite"/>
    </source>
</evidence>
<feature type="region of interest" description="Disordered" evidence="1">
    <location>
        <begin position="1"/>
        <end position="72"/>
    </location>
</feature>
<organism evidence="2 3">
    <name type="scientific">Periconia macrospinosa</name>
    <dbReference type="NCBI Taxonomy" id="97972"/>
    <lineage>
        <taxon>Eukaryota</taxon>
        <taxon>Fungi</taxon>
        <taxon>Dikarya</taxon>
        <taxon>Ascomycota</taxon>
        <taxon>Pezizomycotina</taxon>
        <taxon>Dothideomycetes</taxon>
        <taxon>Pleosporomycetidae</taxon>
        <taxon>Pleosporales</taxon>
        <taxon>Massarineae</taxon>
        <taxon>Periconiaceae</taxon>
        <taxon>Periconia</taxon>
    </lineage>
</organism>
<feature type="compositionally biased region" description="Polar residues" evidence="1">
    <location>
        <begin position="58"/>
        <end position="67"/>
    </location>
</feature>
<gene>
    <name evidence="2" type="ORF">DM02DRAFT_539218</name>
</gene>
<evidence type="ECO:0000313" key="2">
    <source>
        <dbReference type="EMBL" id="PVH94557.1"/>
    </source>
</evidence>
<keyword evidence="3" id="KW-1185">Reference proteome</keyword>
<feature type="compositionally biased region" description="Acidic residues" evidence="1">
    <location>
        <begin position="377"/>
        <end position="404"/>
    </location>
</feature>
<dbReference type="EMBL" id="KZ805529">
    <property type="protein sequence ID" value="PVH94557.1"/>
    <property type="molecule type" value="Genomic_DNA"/>
</dbReference>
<dbReference type="Gene3D" id="1.20.58.1070">
    <property type="match status" value="1"/>
</dbReference>
<name>A0A2V1D8U3_9PLEO</name>
<dbReference type="GO" id="GO:0000387">
    <property type="term" value="P:spliceosomal snRNP assembly"/>
    <property type="evidence" value="ECO:0007669"/>
    <property type="project" value="InterPro"/>
</dbReference>
<dbReference type="OrthoDB" id="428895at2759"/>
<feature type="region of interest" description="Disordered" evidence="1">
    <location>
        <begin position="417"/>
        <end position="448"/>
    </location>
</feature>
<feature type="compositionally biased region" description="Basic and acidic residues" evidence="1">
    <location>
        <begin position="42"/>
        <end position="56"/>
    </location>
</feature>